<evidence type="ECO:0000259" key="5">
    <source>
        <dbReference type="PROSITE" id="PS51464"/>
    </source>
</evidence>
<dbReference type="CDD" id="cd05008">
    <property type="entry name" value="SIS_GlmS_GlmD_1"/>
    <property type="match status" value="1"/>
</dbReference>
<dbReference type="GO" id="GO:0006002">
    <property type="term" value="P:fructose 6-phosphate metabolic process"/>
    <property type="evidence" value="ECO:0007669"/>
    <property type="project" value="TreeGrafter"/>
</dbReference>
<dbReference type="InterPro" id="IPR035490">
    <property type="entry name" value="GlmS/FrlB_SIS"/>
</dbReference>
<dbReference type="EC" id="2.6.1.16" evidence="2"/>
<evidence type="ECO:0000313" key="7">
    <source>
        <dbReference type="Proteomes" id="UP000287171"/>
    </source>
</evidence>
<dbReference type="PROSITE" id="PS51464">
    <property type="entry name" value="SIS"/>
    <property type="match status" value="1"/>
</dbReference>
<dbReference type="AlphaFoldDB" id="A0A402B1B6"/>
<dbReference type="GO" id="GO:0005829">
    <property type="term" value="C:cytosol"/>
    <property type="evidence" value="ECO:0007669"/>
    <property type="project" value="TreeGrafter"/>
</dbReference>
<dbReference type="SUPFAM" id="SSF53697">
    <property type="entry name" value="SIS domain"/>
    <property type="match status" value="1"/>
</dbReference>
<dbReference type="EMBL" id="BIFT01000001">
    <property type="protein sequence ID" value="GCE25141.1"/>
    <property type="molecule type" value="Genomic_DNA"/>
</dbReference>
<dbReference type="InterPro" id="IPR046348">
    <property type="entry name" value="SIS_dom_sf"/>
</dbReference>
<keyword evidence="7" id="KW-1185">Reference proteome</keyword>
<dbReference type="CDD" id="cd05009">
    <property type="entry name" value="SIS_GlmS_GlmD_2"/>
    <property type="match status" value="1"/>
</dbReference>
<dbReference type="OrthoDB" id="147808at2"/>
<organism evidence="6 7">
    <name type="scientific">Dictyobacter alpinus</name>
    <dbReference type="NCBI Taxonomy" id="2014873"/>
    <lineage>
        <taxon>Bacteria</taxon>
        <taxon>Bacillati</taxon>
        <taxon>Chloroflexota</taxon>
        <taxon>Ktedonobacteria</taxon>
        <taxon>Ktedonobacterales</taxon>
        <taxon>Dictyobacteraceae</taxon>
        <taxon>Dictyobacter</taxon>
    </lineage>
</organism>
<dbReference type="GO" id="GO:0097367">
    <property type="term" value="F:carbohydrate derivative binding"/>
    <property type="evidence" value="ECO:0007669"/>
    <property type="project" value="InterPro"/>
</dbReference>
<keyword evidence="6" id="KW-0032">Aminotransferase</keyword>
<evidence type="ECO:0000256" key="4">
    <source>
        <dbReference type="ARBA" id="ARBA00022737"/>
    </source>
</evidence>
<feature type="domain" description="SIS" evidence="5">
    <location>
        <begin position="31"/>
        <end position="172"/>
    </location>
</feature>
<reference evidence="7" key="1">
    <citation type="submission" date="2018-12" db="EMBL/GenBank/DDBJ databases">
        <title>Tengunoibacter tsumagoiensis gen. nov., sp. nov., Dictyobacter kobayashii sp. nov., D. alpinus sp. nov., and D. joshuensis sp. nov. and description of Dictyobacteraceae fam. nov. within the order Ktedonobacterales isolated from Tengu-no-mugimeshi.</title>
        <authorList>
            <person name="Wang C.M."/>
            <person name="Zheng Y."/>
            <person name="Sakai Y."/>
            <person name="Toyoda A."/>
            <person name="Minakuchi Y."/>
            <person name="Abe K."/>
            <person name="Yokota A."/>
            <person name="Yabe S."/>
        </authorList>
    </citation>
    <scope>NUCLEOTIDE SEQUENCE [LARGE SCALE GENOMIC DNA]</scope>
    <source>
        <strain evidence="7">Uno16</strain>
    </source>
</reference>
<sequence>MTFLDEIQQQPNALQTVTDAYFGSRQRQKEVAHILRSTSAQRFIFTGMGSSLFASHIAVHYLQLHGIAAWVIEANELRHFYQPLLDKETILVAVSQSGESEEVVQLCAEVQQRVAALIVLSNQPGSRLARFGNTQLWLEAGEEKMTASKTYTNTIAVLLFLASIILHDEQDVFANLHVQLTRSVEVMRQTITEFASLRERLVQELDPRPFLPVIGSGASYATTLQAECIIEETCKSFSAHYTTGQYIHGPIELIDERFAAIVLDFNTQTRDEVDRLMKSIGAFGGKVLWITNRRPDPQSKSIPLHISYPDDEITSPLIEIIPIELLVDALGRARNLQPGVLTRVVK</sequence>
<dbReference type="RefSeq" id="WP_126625757.1">
    <property type="nucleotide sequence ID" value="NZ_BIFT01000001.1"/>
</dbReference>
<keyword evidence="6" id="KW-0808">Transferase</keyword>
<dbReference type="InterPro" id="IPR035466">
    <property type="entry name" value="GlmS/AgaS_SIS"/>
</dbReference>
<dbReference type="GO" id="GO:0006487">
    <property type="term" value="P:protein N-linked glycosylation"/>
    <property type="evidence" value="ECO:0007669"/>
    <property type="project" value="TreeGrafter"/>
</dbReference>
<name>A0A402B1B6_9CHLR</name>
<evidence type="ECO:0000256" key="1">
    <source>
        <dbReference type="ARBA" id="ARBA00001031"/>
    </source>
</evidence>
<evidence type="ECO:0000256" key="2">
    <source>
        <dbReference type="ARBA" id="ARBA00012916"/>
    </source>
</evidence>
<dbReference type="PANTHER" id="PTHR10937:SF0">
    <property type="entry name" value="GLUTAMINE--FRUCTOSE-6-PHOSPHATE TRANSAMINASE (ISOMERIZING)"/>
    <property type="match status" value="1"/>
</dbReference>
<dbReference type="Pfam" id="PF01380">
    <property type="entry name" value="SIS"/>
    <property type="match status" value="2"/>
</dbReference>
<dbReference type="GO" id="GO:0004360">
    <property type="term" value="F:glutamine-fructose-6-phosphate transaminase (isomerizing) activity"/>
    <property type="evidence" value="ECO:0007669"/>
    <property type="project" value="UniProtKB-EC"/>
</dbReference>
<dbReference type="Gene3D" id="3.40.50.10490">
    <property type="entry name" value="Glucose-6-phosphate isomerase like protein, domain 1"/>
    <property type="match status" value="2"/>
</dbReference>
<proteinExistence type="predicted"/>
<evidence type="ECO:0000313" key="6">
    <source>
        <dbReference type="EMBL" id="GCE25141.1"/>
    </source>
</evidence>
<dbReference type="Proteomes" id="UP000287171">
    <property type="component" value="Unassembled WGS sequence"/>
</dbReference>
<dbReference type="InterPro" id="IPR001347">
    <property type="entry name" value="SIS_dom"/>
</dbReference>
<comment type="caution">
    <text evidence="6">The sequence shown here is derived from an EMBL/GenBank/DDBJ whole genome shotgun (WGS) entry which is preliminary data.</text>
</comment>
<dbReference type="GO" id="GO:0006047">
    <property type="term" value="P:UDP-N-acetylglucosamine metabolic process"/>
    <property type="evidence" value="ECO:0007669"/>
    <property type="project" value="TreeGrafter"/>
</dbReference>
<keyword evidence="4" id="KW-0677">Repeat</keyword>
<gene>
    <name evidence="6" type="ORF">KDA_06250</name>
</gene>
<comment type="catalytic activity">
    <reaction evidence="1">
        <text>D-fructose 6-phosphate + L-glutamine = D-glucosamine 6-phosphate + L-glutamate</text>
        <dbReference type="Rhea" id="RHEA:13237"/>
        <dbReference type="ChEBI" id="CHEBI:29985"/>
        <dbReference type="ChEBI" id="CHEBI:58359"/>
        <dbReference type="ChEBI" id="CHEBI:58725"/>
        <dbReference type="ChEBI" id="CHEBI:61527"/>
        <dbReference type="EC" id="2.6.1.16"/>
    </reaction>
</comment>
<accession>A0A402B1B6</accession>
<dbReference type="PANTHER" id="PTHR10937">
    <property type="entry name" value="GLUCOSAMINE--FRUCTOSE-6-PHOSPHATE AMINOTRANSFERASE, ISOMERIZING"/>
    <property type="match status" value="1"/>
</dbReference>
<protein>
    <recommendedName>
        <fullName evidence="3">Glutamine--fructose-6-phosphate aminotransferase [isomerizing]</fullName>
        <ecNumber evidence="2">2.6.1.16</ecNumber>
    </recommendedName>
</protein>
<evidence type="ECO:0000256" key="3">
    <source>
        <dbReference type="ARBA" id="ARBA00016090"/>
    </source>
</evidence>